<dbReference type="EMBL" id="MLJW01001726">
    <property type="protein sequence ID" value="OIQ76975.1"/>
    <property type="molecule type" value="Genomic_DNA"/>
</dbReference>
<reference evidence="1" key="1">
    <citation type="submission" date="2016-10" db="EMBL/GenBank/DDBJ databases">
        <title>Sequence of Gallionella enrichment culture.</title>
        <authorList>
            <person name="Poehlein A."/>
            <person name="Muehling M."/>
            <person name="Daniel R."/>
        </authorList>
    </citation>
    <scope>NUCLEOTIDE SEQUENCE</scope>
</reference>
<dbReference type="Pfam" id="PF12840">
    <property type="entry name" value="HTH_20"/>
    <property type="match status" value="1"/>
</dbReference>
<dbReference type="InterPro" id="IPR036390">
    <property type="entry name" value="WH_DNA-bd_sf"/>
</dbReference>
<organism evidence="1">
    <name type="scientific">mine drainage metagenome</name>
    <dbReference type="NCBI Taxonomy" id="410659"/>
    <lineage>
        <taxon>unclassified sequences</taxon>
        <taxon>metagenomes</taxon>
        <taxon>ecological metagenomes</taxon>
    </lineage>
</organism>
<dbReference type="AlphaFoldDB" id="A0A1J5QAG1"/>
<dbReference type="Gene3D" id="1.10.10.10">
    <property type="entry name" value="Winged helix-like DNA-binding domain superfamily/Winged helix DNA-binding domain"/>
    <property type="match status" value="1"/>
</dbReference>
<dbReference type="InterPro" id="IPR011991">
    <property type="entry name" value="ArsR-like_HTH"/>
</dbReference>
<dbReference type="SUPFAM" id="SSF46785">
    <property type="entry name" value="Winged helix' DNA-binding domain"/>
    <property type="match status" value="1"/>
</dbReference>
<sequence>MFLPRWLGPCRREPVPRSTGAVRDEVRVAFLAWDYIGNNYVVYIDGDQVRQDIWPRQTVVEVTMSTTAIDLTAHRSDHDGETGDTDESTRDRVLQIVASDGPVTAAQLARGLRLTTAAIRRHLSVLEGAGRITVHEPTACTGQPTPRGRPARRYVVTGRGQAALSNTYPELAGQALRLLEELAGRGAVMAFAERRLEDLERRHAPELATAGTDLLARVQTLASGLTSDGYAATARPIPGMATVQLCQGHCPVQQVAAEFPELCEAETHAFSRLLGVHVQRLSTLAAGGHVCTTNIPIGAPHVPAEGIS</sequence>
<dbReference type="PANTHER" id="PTHR30363:SF28">
    <property type="entry name" value="TRANSCRIPTIONAL REGULATORY PROTEIN-RELATED"/>
    <property type="match status" value="1"/>
</dbReference>
<dbReference type="PANTHER" id="PTHR30363">
    <property type="entry name" value="HTH-TYPE TRANSCRIPTIONAL REGULATOR SRLR-RELATED"/>
    <property type="match status" value="1"/>
</dbReference>
<dbReference type="InterPro" id="IPR036388">
    <property type="entry name" value="WH-like_DNA-bd_sf"/>
</dbReference>
<proteinExistence type="predicted"/>
<evidence type="ECO:0000313" key="1">
    <source>
        <dbReference type="EMBL" id="OIQ76975.1"/>
    </source>
</evidence>
<accession>A0A1J5QAG1</accession>
<dbReference type="CDD" id="cd00090">
    <property type="entry name" value="HTH_ARSR"/>
    <property type="match status" value="1"/>
</dbReference>
<protein>
    <submittedName>
        <fullName evidence="1">Helix-turn-helix domain protein</fullName>
    </submittedName>
</protein>
<comment type="caution">
    <text evidence="1">The sequence shown here is derived from an EMBL/GenBank/DDBJ whole genome shotgun (WGS) entry which is preliminary data.</text>
</comment>
<gene>
    <name evidence="1" type="ORF">GALL_413370</name>
</gene>
<name>A0A1J5QAG1_9ZZZZ</name>
<dbReference type="InterPro" id="IPR050313">
    <property type="entry name" value="Carb_Metab_HTH_regulators"/>
</dbReference>